<feature type="non-terminal residue" evidence="1">
    <location>
        <position position="1"/>
    </location>
</feature>
<gene>
    <name evidence="1" type="ORF">METZ01_LOCUS480168</name>
</gene>
<organism evidence="1">
    <name type="scientific">marine metagenome</name>
    <dbReference type="NCBI Taxonomy" id="408172"/>
    <lineage>
        <taxon>unclassified sequences</taxon>
        <taxon>metagenomes</taxon>
        <taxon>ecological metagenomes</taxon>
    </lineage>
</organism>
<proteinExistence type="predicted"/>
<reference evidence="1" key="1">
    <citation type="submission" date="2018-05" db="EMBL/GenBank/DDBJ databases">
        <authorList>
            <person name="Lanie J.A."/>
            <person name="Ng W.-L."/>
            <person name="Kazmierczak K.M."/>
            <person name="Andrzejewski T.M."/>
            <person name="Davidsen T.M."/>
            <person name="Wayne K.J."/>
            <person name="Tettelin H."/>
            <person name="Glass J.I."/>
            <person name="Rusch D."/>
            <person name="Podicherti R."/>
            <person name="Tsui H.-C.T."/>
            <person name="Winkler M.E."/>
        </authorList>
    </citation>
    <scope>NUCLEOTIDE SEQUENCE</scope>
</reference>
<sequence>GTEKVIECLKSKPGWAHGEVEITESIRNQNNEVMFLTTIPVYSNLAIVAELALQTIINIIT</sequence>
<accession>A0A383C550</accession>
<protein>
    <submittedName>
        <fullName evidence="1">Uncharacterized protein</fullName>
    </submittedName>
</protein>
<evidence type="ECO:0000313" key="1">
    <source>
        <dbReference type="EMBL" id="SVE27314.1"/>
    </source>
</evidence>
<dbReference type="EMBL" id="UINC01205923">
    <property type="protein sequence ID" value="SVE27314.1"/>
    <property type="molecule type" value="Genomic_DNA"/>
</dbReference>
<dbReference type="AlphaFoldDB" id="A0A383C550"/>
<name>A0A383C550_9ZZZZ</name>